<organism evidence="2 3">
    <name type="scientific">Diatrype stigma</name>
    <dbReference type="NCBI Taxonomy" id="117547"/>
    <lineage>
        <taxon>Eukaryota</taxon>
        <taxon>Fungi</taxon>
        <taxon>Dikarya</taxon>
        <taxon>Ascomycota</taxon>
        <taxon>Pezizomycotina</taxon>
        <taxon>Sordariomycetes</taxon>
        <taxon>Xylariomycetidae</taxon>
        <taxon>Xylariales</taxon>
        <taxon>Diatrypaceae</taxon>
        <taxon>Diatrype</taxon>
    </lineage>
</organism>
<keyword evidence="3" id="KW-1185">Reference proteome</keyword>
<protein>
    <submittedName>
        <fullName evidence="2">Uncharacterized protein</fullName>
    </submittedName>
</protein>
<gene>
    <name evidence="2" type="ORF">SLS62_001849</name>
</gene>
<comment type="caution">
    <text evidence="2">The sequence shown here is derived from an EMBL/GenBank/DDBJ whole genome shotgun (WGS) entry which is preliminary data.</text>
</comment>
<accession>A0AAN9V802</accession>
<proteinExistence type="predicted"/>
<dbReference type="AlphaFoldDB" id="A0AAN9V802"/>
<feature type="region of interest" description="Disordered" evidence="1">
    <location>
        <begin position="200"/>
        <end position="242"/>
    </location>
</feature>
<name>A0AAN9V802_9PEZI</name>
<feature type="compositionally biased region" description="Basic and acidic residues" evidence="1">
    <location>
        <begin position="212"/>
        <end position="225"/>
    </location>
</feature>
<feature type="compositionally biased region" description="Basic and acidic residues" evidence="1">
    <location>
        <begin position="232"/>
        <end position="242"/>
    </location>
</feature>
<evidence type="ECO:0000313" key="2">
    <source>
        <dbReference type="EMBL" id="KAK7756254.1"/>
    </source>
</evidence>
<feature type="compositionally biased region" description="Basic and acidic residues" evidence="1">
    <location>
        <begin position="285"/>
        <end position="303"/>
    </location>
</feature>
<reference evidence="2 3" key="1">
    <citation type="submission" date="2024-02" db="EMBL/GenBank/DDBJ databases">
        <title>De novo assembly and annotation of 12 fungi associated with fruit tree decline syndrome in Ontario, Canada.</title>
        <authorList>
            <person name="Sulman M."/>
            <person name="Ellouze W."/>
            <person name="Ilyukhin E."/>
        </authorList>
    </citation>
    <scope>NUCLEOTIDE SEQUENCE [LARGE SCALE GENOMIC DNA]</scope>
    <source>
        <strain evidence="2 3">M11/M66-122</strain>
    </source>
</reference>
<dbReference type="EMBL" id="JAKJXP020000008">
    <property type="protein sequence ID" value="KAK7756254.1"/>
    <property type="molecule type" value="Genomic_DNA"/>
</dbReference>
<dbReference type="Proteomes" id="UP001320420">
    <property type="component" value="Unassembled WGS sequence"/>
</dbReference>
<feature type="region of interest" description="Disordered" evidence="1">
    <location>
        <begin position="149"/>
        <end position="186"/>
    </location>
</feature>
<evidence type="ECO:0000256" key="1">
    <source>
        <dbReference type="SAM" id="MobiDB-lite"/>
    </source>
</evidence>
<sequence length="417" mass="44166">MAYIPSTHVEPLHAVTTPAIAPVGLVASIAAAPLAAHEGKVEDAASSPSRNTPIYYATATRTDANTTGGGAPPSPHHPALPLVGISFTTADATVAVTDTVTTAVTGTITITDAVTTTVTGTVTITITITITITVTAAITVAVTTAGGANPIAVPTESAGPAARSDGAGRWALGSGSGATTTRKEEAAAAGAGAAAATAALDSSVSKTKTKSSGRDAAADGDDERKGKTKTKTGKEKGKSKGEHDLKTGLAFIATAASAAFIVHKTRKMVFGEDEEEKLKGKFKDAVEGRDRDRDRDWRSLDRGSEEDDRYRRRHQHQDHRRDKSPDVLVIEERFRNGRQEGKRVFDNGRLVLDDDNRRYNIEHGGDGGGRGAGMRDPERLMLDHRPSVPRLPSSGRYYDIDGSDDVLYEDRLMRRYP</sequence>
<feature type="region of interest" description="Disordered" evidence="1">
    <location>
        <begin position="285"/>
        <end position="324"/>
    </location>
</feature>
<evidence type="ECO:0000313" key="3">
    <source>
        <dbReference type="Proteomes" id="UP001320420"/>
    </source>
</evidence>